<dbReference type="EMBL" id="CBBU010000159">
    <property type="protein sequence ID" value="CDA41745.1"/>
    <property type="molecule type" value="Genomic_DNA"/>
</dbReference>
<evidence type="ECO:0000313" key="3">
    <source>
        <dbReference type="EMBL" id="CDA41745.1"/>
    </source>
</evidence>
<protein>
    <recommendedName>
        <fullName evidence="2">Zinc-ribbon domain-containing protein</fullName>
    </recommendedName>
</protein>
<keyword evidence="1" id="KW-1133">Transmembrane helix</keyword>
<feature type="transmembrane region" description="Helical" evidence="1">
    <location>
        <begin position="195"/>
        <end position="215"/>
    </location>
</feature>
<sequence>MEEKKYCQYCGSPIDSEAKFCTKCGKSINGEQNASVQKKVYQQTNFVMDMLRNFGNPNTVIRIISIFSAIFLAIVQFFGMGYMLEAGGWFVSKTQKISAIKFLYRLVFKSGDMSDYGIELNFLIVICCLAFIIGYIVLLVVDVLLLKYIIADYHIDTIVDVDKGMSICGIVMFGVTIIIGMYIRSKLEEYGMQDMFNINVMCYIGLIYSLVLQIFSRLIIKSQLEDE</sequence>
<dbReference type="Pfam" id="PF13240">
    <property type="entry name" value="Zn_Ribbon_1"/>
    <property type="match status" value="1"/>
</dbReference>
<feature type="transmembrane region" description="Helical" evidence="1">
    <location>
        <begin position="165"/>
        <end position="183"/>
    </location>
</feature>
<gene>
    <name evidence="3" type="ORF">BN765_00713</name>
</gene>
<dbReference type="InterPro" id="IPR026870">
    <property type="entry name" value="Zinc_ribbon_dom"/>
</dbReference>
<evidence type="ECO:0000259" key="2">
    <source>
        <dbReference type="Pfam" id="PF13240"/>
    </source>
</evidence>
<evidence type="ECO:0000313" key="4">
    <source>
        <dbReference type="Proteomes" id="UP000018175"/>
    </source>
</evidence>
<feature type="transmembrane region" description="Helical" evidence="1">
    <location>
        <begin position="60"/>
        <end position="84"/>
    </location>
</feature>
<comment type="caution">
    <text evidence="3">The sequence shown here is derived from an EMBL/GenBank/DDBJ whole genome shotgun (WGS) entry which is preliminary data.</text>
</comment>
<feature type="transmembrane region" description="Helical" evidence="1">
    <location>
        <begin position="122"/>
        <end position="145"/>
    </location>
</feature>
<reference evidence="3" key="1">
    <citation type="submission" date="2012-11" db="EMBL/GenBank/DDBJ databases">
        <title>Dependencies among metagenomic species, viruses, plasmids and units of genetic variation.</title>
        <authorList>
            <person name="Nielsen H.B."/>
            <person name="Almeida M."/>
            <person name="Juncker A.S."/>
            <person name="Rasmussen S."/>
            <person name="Li J."/>
            <person name="Sunagawa S."/>
            <person name="Plichta D."/>
            <person name="Gautier L."/>
            <person name="Le Chatelier E."/>
            <person name="Peletier E."/>
            <person name="Bonde I."/>
            <person name="Nielsen T."/>
            <person name="Manichanh C."/>
            <person name="Arumugam M."/>
            <person name="Batto J."/>
            <person name="Santos M.B.Q.D."/>
            <person name="Blom N."/>
            <person name="Borruel N."/>
            <person name="Burgdorf K.S."/>
            <person name="Boumezbeur F."/>
            <person name="Casellas F."/>
            <person name="Dore J."/>
            <person name="Guarner F."/>
            <person name="Hansen T."/>
            <person name="Hildebrand F."/>
            <person name="Kaas R.S."/>
            <person name="Kennedy S."/>
            <person name="Kristiansen K."/>
            <person name="Kultima J.R."/>
            <person name="Leonard P."/>
            <person name="Levenez F."/>
            <person name="Lund O."/>
            <person name="Moumen B."/>
            <person name="Le Paslier D."/>
            <person name="Pons N."/>
            <person name="Pedersen O."/>
            <person name="Prifti E."/>
            <person name="Qin J."/>
            <person name="Raes J."/>
            <person name="Tap J."/>
            <person name="Tims S."/>
            <person name="Ussery D.W."/>
            <person name="Yamada T."/>
            <person name="MetaHit consortium"/>
            <person name="Renault P."/>
            <person name="Sicheritz-Ponten T."/>
            <person name="Bork P."/>
            <person name="Wang J."/>
            <person name="Brunak S."/>
            <person name="Ehrlich S.D."/>
        </authorList>
    </citation>
    <scope>NUCLEOTIDE SEQUENCE [LARGE SCALE GENOMIC DNA]</scope>
</reference>
<dbReference type="Proteomes" id="UP000018175">
    <property type="component" value="Unassembled WGS sequence"/>
</dbReference>
<keyword evidence="1" id="KW-0812">Transmembrane</keyword>
<proteinExistence type="predicted"/>
<organism evidence="3 4">
    <name type="scientific">Lachnospira eligens CAG:72</name>
    <dbReference type="NCBI Taxonomy" id="1263077"/>
    <lineage>
        <taxon>Bacteria</taxon>
        <taxon>Bacillati</taxon>
        <taxon>Bacillota</taxon>
        <taxon>Clostridia</taxon>
        <taxon>Lachnospirales</taxon>
        <taxon>Lachnospiraceae</taxon>
        <taxon>Lachnospira</taxon>
    </lineage>
</organism>
<feature type="domain" description="Zinc-ribbon" evidence="2">
    <location>
        <begin position="6"/>
        <end position="27"/>
    </location>
</feature>
<accession>R5ZSF0</accession>
<dbReference type="AlphaFoldDB" id="R5ZSF0"/>
<name>R5ZSF0_9FIRM</name>
<evidence type="ECO:0000256" key="1">
    <source>
        <dbReference type="SAM" id="Phobius"/>
    </source>
</evidence>
<keyword evidence="1" id="KW-0472">Membrane</keyword>